<feature type="transmembrane region" description="Helical" evidence="5">
    <location>
        <begin position="204"/>
        <end position="229"/>
    </location>
</feature>
<evidence type="ECO:0000256" key="2">
    <source>
        <dbReference type="ARBA" id="ARBA00022692"/>
    </source>
</evidence>
<evidence type="ECO:0000313" key="6">
    <source>
        <dbReference type="EMBL" id="KAJ0407476.1"/>
    </source>
</evidence>
<dbReference type="EMBL" id="JAKCXM010000021">
    <property type="protein sequence ID" value="KAJ0407476.1"/>
    <property type="molecule type" value="Genomic_DNA"/>
</dbReference>
<sequence length="332" mass="34394">MPSVAVAFLLTAGTSLAFVLGGVMVYSTLLLSLARPVALVVVFSTASFIFLCTALADLLPLAHGRYVRYLQSEENADASTADGLAHLFGAVTLAVGVIMLYAVDAVIYRLSVLASSTFRQLPHAPPPLTGVLDLRVDMASTSALPFDRYRSHADVQTDCSTPVIPELSAMSPHEPFGSQGSSGRLCAATLSAVAVVVHHIPEGMALYVCAIQALSLGVAVAAGIVLHSLPDGIALASSVYFASGRRHRGVLWCLLSPVGKLLGALAAWLLLGAETETLNRAVVTGLVAGVLVGIGVKEVLPTTHNYAVGKSHGTVVGVVLGMVLMAGSKFLQ</sequence>
<comment type="subcellular location">
    <subcellularLocation>
        <location evidence="1">Membrane</location>
        <topology evidence="1">Multi-pass membrane protein</topology>
    </subcellularLocation>
</comment>
<dbReference type="Proteomes" id="UP001209570">
    <property type="component" value="Unassembled WGS sequence"/>
</dbReference>
<protein>
    <submittedName>
        <fullName evidence="6">Uncharacterized protein</fullName>
    </submittedName>
</protein>
<evidence type="ECO:0000256" key="1">
    <source>
        <dbReference type="ARBA" id="ARBA00004141"/>
    </source>
</evidence>
<dbReference type="PANTHER" id="PTHR11040:SF210">
    <property type="entry name" value="ZINC-REGULATED TRANSPORTER 3"/>
    <property type="match status" value="1"/>
</dbReference>
<dbReference type="AlphaFoldDB" id="A0AAD5Q9S0"/>
<evidence type="ECO:0000313" key="7">
    <source>
        <dbReference type="Proteomes" id="UP001209570"/>
    </source>
</evidence>
<evidence type="ECO:0000256" key="3">
    <source>
        <dbReference type="ARBA" id="ARBA00022989"/>
    </source>
</evidence>
<evidence type="ECO:0000256" key="4">
    <source>
        <dbReference type="ARBA" id="ARBA00023136"/>
    </source>
</evidence>
<organism evidence="6 7">
    <name type="scientific">Pythium insidiosum</name>
    <name type="common">Pythiosis disease agent</name>
    <dbReference type="NCBI Taxonomy" id="114742"/>
    <lineage>
        <taxon>Eukaryota</taxon>
        <taxon>Sar</taxon>
        <taxon>Stramenopiles</taxon>
        <taxon>Oomycota</taxon>
        <taxon>Peronosporomycetes</taxon>
        <taxon>Pythiales</taxon>
        <taxon>Pythiaceae</taxon>
        <taxon>Pythium</taxon>
    </lineage>
</organism>
<feature type="transmembrane region" description="Helical" evidence="5">
    <location>
        <begin position="312"/>
        <end position="331"/>
    </location>
</feature>
<reference evidence="6" key="1">
    <citation type="submission" date="2021-12" db="EMBL/GenBank/DDBJ databases">
        <title>Prjna785345.</title>
        <authorList>
            <person name="Rujirawat T."/>
            <person name="Krajaejun T."/>
        </authorList>
    </citation>
    <scope>NUCLEOTIDE SEQUENCE</scope>
    <source>
        <strain evidence="6">Pi057C3</strain>
    </source>
</reference>
<name>A0AAD5Q9S0_PYTIN</name>
<keyword evidence="3 5" id="KW-1133">Transmembrane helix</keyword>
<keyword evidence="7" id="KW-1185">Reference proteome</keyword>
<keyword evidence="2 5" id="KW-0812">Transmembrane</keyword>
<dbReference type="GO" id="GO:0016020">
    <property type="term" value="C:membrane"/>
    <property type="evidence" value="ECO:0007669"/>
    <property type="project" value="UniProtKB-SubCell"/>
</dbReference>
<gene>
    <name evidence="6" type="ORF">P43SY_005017</name>
</gene>
<dbReference type="Pfam" id="PF02535">
    <property type="entry name" value="Zip"/>
    <property type="match status" value="1"/>
</dbReference>
<feature type="transmembrane region" description="Helical" evidence="5">
    <location>
        <begin position="83"/>
        <end position="103"/>
    </location>
</feature>
<evidence type="ECO:0000256" key="5">
    <source>
        <dbReference type="SAM" id="Phobius"/>
    </source>
</evidence>
<accession>A0AAD5Q9S0</accession>
<feature type="transmembrane region" description="Helical" evidence="5">
    <location>
        <begin position="37"/>
        <end position="62"/>
    </location>
</feature>
<comment type="caution">
    <text evidence="6">The sequence shown here is derived from an EMBL/GenBank/DDBJ whole genome shotgun (WGS) entry which is preliminary data.</text>
</comment>
<dbReference type="InterPro" id="IPR003689">
    <property type="entry name" value="ZIP"/>
</dbReference>
<feature type="transmembrane region" description="Helical" evidence="5">
    <location>
        <begin position="250"/>
        <end position="271"/>
    </location>
</feature>
<proteinExistence type="predicted"/>
<feature type="transmembrane region" description="Helical" evidence="5">
    <location>
        <begin position="277"/>
        <end position="300"/>
    </location>
</feature>
<keyword evidence="4 5" id="KW-0472">Membrane</keyword>
<dbReference type="PANTHER" id="PTHR11040">
    <property type="entry name" value="ZINC/IRON TRANSPORTER"/>
    <property type="match status" value="1"/>
</dbReference>
<dbReference type="GO" id="GO:0005385">
    <property type="term" value="F:zinc ion transmembrane transporter activity"/>
    <property type="evidence" value="ECO:0007669"/>
    <property type="project" value="TreeGrafter"/>
</dbReference>